<evidence type="ECO:0000313" key="3">
    <source>
        <dbReference type="Proteomes" id="UP000717696"/>
    </source>
</evidence>
<dbReference type="GO" id="GO:0003700">
    <property type="term" value="F:DNA-binding transcription factor activity"/>
    <property type="evidence" value="ECO:0007669"/>
    <property type="project" value="InterPro"/>
</dbReference>
<protein>
    <recommendedName>
        <fullName evidence="4">BZIP domain-containing protein</fullName>
    </recommendedName>
</protein>
<feature type="region of interest" description="Disordered" evidence="1">
    <location>
        <begin position="75"/>
        <end position="147"/>
    </location>
</feature>
<dbReference type="InterPro" id="IPR046347">
    <property type="entry name" value="bZIP_sf"/>
</dbReference>
<evidence type="ECO:0000256" key="1">
    <source>
        <dbReference type="SAM" id="MobiDB-lite"/>
    </source>
</evidence>
<dbReference type="AlphaFoldDB" id="A0A9P9E1Q1"/>
<feature type="compositionally biased region" description="Low complexity" evidence="1">
    <location>
        <begin position="374"/>
        <end position="403"/>
    </location>
</feature>
<dbReference type="Proteomes" id="UP000717696">
    <property type="component" value="Unassembled WGS sequence"/>
</dbReference>
<gene>
    <name evidence="2" type="ORF">B0J13DRAFT_138259</name>
</gene>
<accession>A0A9P9E1Q1</accession>
<dbReference type="CDD" id="cd14688">
    <property type="entry name" value="bZIP_YAP"/>
    <property type="match status" value="1"/>
</dbReference>
<keyword evidence="3" id="KW-1185">Reference proteome</keyword>
<proteinExistence type="predicted"/>
<feature type="region of interest" description="Disordered" evidence="1">
    <location>
        <begin position="371"/>
        <end position="414"/>
    </location>
</feature>
<dbReference type="PANTHER" id="PTHR40618:SF1">
    <property type="entry name" value="B-ZIP TRANSCRIPTION FACTOR (EUROFUNG)"/>
    <property type="match status" value="1"/>
</dbReference>
<dbReference type="Gene3D" id="1.20.5.170">
    <property type="match status" value="1"/>
</dbReference>
<reference evidence="2" key="1">
    <citation type="journal article" date="2021" name="Nat. Commun.">
        <title>Genetic determinants of endophytism in the Arabidopsis root mycobiome.</title>
        <authorList>
            <person name="Mesny F."/>
            <person name="Miyauchi S."/>
            <person name="Thiergart T."/>
            <person name="Pickel B."/>
            <person name="Atanasova L."/>
            <person name="Karlsson M."/>
            <person name="Huettel B."/>
            <person name="Barry K.W."/>
            <person name="Haridas S."/>
            <person name="Chen C."/>
            <person name="Bauer D."/>
            <person name="Andreopoulos W."/>
            <person name="Pangilinan J."/>
            <person name="LaButti K."/>
            <person name="Riley R."/>
            <person name="Lipzen A."/>
            <person name="Clum A."/>
            <person name="Drula E."/>
            <person name="Henrissat B."/>
            <person name="Kohler A."/>
            <person name="Grigoriev I.V."/>
            <person name="Martin F.M."/>
            <person name="Hacquard S."/>
        </authorList>
    </citation>
    <scope>NUCLEOTIDE SEQUENCE</scope>
    <source>
        <strain evidence="2">MPI-CAGE-AT-0021</strain>
    </source>
</reference>
<evidence type="ECO:0000313" key="2">
    <source>
        <dbReference type="EMBL" id="KAH7129448.1"/>
    </source>
</evidence>
<dbReference type="OrthoDB" id="3555317at2759"/>
<feature type="compositionally biased region" description="Polar residues" evidence="1">
    <location>
        <begin position="75"/>
        <end position="85"/>
    </location>
</feature>
<dbReference type="EMBL" id="JAGMUU010000021">
    <property type="protein sequence ID" value="KAH7129448.1"/>
    <property type="molecule type" value="Genomic_DNA"/>
</dbReference>
<name>A0A9P9E1Q1_9HYPO</name>
<organism evidence="2 3">
    <name type="scientific">Dactylonectria estremocensis</name>
    <dbReference type="NCBI Taxonomy" id="1079267"/>
    <lineage>
        <taxon>Eukaryota</taxon>
        <taxon>Fungi</taxon>
        <taxon>Dikarya</taxon>
        <taxon>Ascomycota</taxon>
        <taxon>Pezizomycotina</taxon>
        <taxon>Sordariomycetes</taxon>
        <taxon>Hypocreomycetidae</taxon>
        <taxon>Hypocreales</taxon>
        <taxon>Nectriaceae</taxon>
        <taxon>Dactylonectria</taxon>
    </lineage>
</organism>
<dbReference type="PANTHER" id="PTHR40618">
    <property type="entry name" value="B-ZIP TRANSCRIPTION FACTOR (EUROFUNG)-RELATED"/>
    <property type="match status" value="1"/>
</dbReference>
<evidence type="ECO:0008006" key="4">
    <source>
        <dbReference type="Google" id="ProtNLM"/>
    </source>
</evidence>
<sequence>MSDSTAASLIIVIEQIMAQRNESADFSATEGLASLLSAESYLLPDAFTQQLTYTGDERSLSDDVYENTPVFGFSEEQTVSATAPDSPTVHRLAHQDQQAPDTAGPAKRKRGRPRKSDGGPSSQRPEDRRREQIRRAQKAFRSRQEANLANNEARIRELEAAIGDMSSLVTSFGQDLAQSGLLMQHSSLESRLCNVLEISQNIAEKSVPAINEDRPATATDQAPAPLLPTGQAIRRHSREIAPYSLNPAHTARFPTTPPLRINFDLSGFLMPLSFGSPLLFDTPEISAVEIPFFIRQLSRACTYHAYFSLRNPSLQVNDLRGKFRFLLSMLSRESLVSYFGTAVQVDVHPNQMEEWNGVPFLSVGGAGTHYLEQSSSSSSSSSNTTPGTARTSTSTTNQTQVRSPGGEHPVFEVPFQTQGGTSLRWFDIRDLEAFLQEKQVHLLTTSDAGAQHRPSGRTAINASKLIRSLVVTCICLGRSPGWRPVDVEQALRNAAWENGEQ</sequence>
<feature type="compositionally biased region" description="Basic and acidic residues" evidence="1">
    <location>
        <begin position="124"/>
        <end position="134"/>
    </location>
</feature>
<dbReference type="SUPFAM" id="SSF57959">
    <property type="entry name" value="Leucine zipper domain"/>
    <property type="match status" value="1"/>
</dbReference>
<comment type="caution">
    <text evidence="2">The sequence shown here is derived from an EMBL/GenBank/DDBJ whole genome shotgun (WGS) entry which is preliminary data.</text>
</comment>